<accession>A0ABW4BK96</accession>
<keyword evidence="4" id="KW-1185">Reference proteome</keyword>
<dbReference type="Pfam" id="PF01381">
    <property type="entry name" value="HTH_3"/>
    <property type="match status" value="1"/>
</dbReference>
<dbReference type="SUPFAM" id="SSF47413">
    <property type="entry name" value="lambda repressor-like DNA-binding domains"/>
    <property type="match status" value="1"/>
</dbReference>
<comment type="caution">
    <text evidence="3">The sequence shown here is derived from an EMBL/GenBank/DDBJ whole genome shotgun (WGS) entry which is preliminary data.</text>
</comment>
<dbReference type="InterPro" id="IPR010982">
    <property type="entry name" value="Lambda_DNA-bd_dom_sf"/>
</dbReference>
<feature type="domain" description="HTH cro/C1-type" evidence="2">
    <location>
        <begin position="2"/>
        <end position="57"/>
    </location>
</feature>
<reference evidence="4" key="1">
    <citation type="journal article" date="2019" name="Int. J. Syst. Evol. Microbiol.">
        <title>The Global Catalogue of Microorganisms (GCM) 10K type strain sequencing project: providing services to taxonomists for standard genome sequencing and annotation.</title>
        <authorList>
            <consortium name="The Broad Institute Genomics Platform"/>
            <consortium name="The Broad Institute Genome Sequencing Center for Infectious Disease"/>
            <person name="Wu L."/>
            <person name="Ma J."/>
        </authorList>
    </citation>
    <scope>NUCLEOTIDE SEQUENCE [LARGE SCALE GENOMIC DNA]</scope>
    <source>
        <strain evidence="4">CCM 8937</strain>
    </source>
</reference>
<dbReference type="PANTHER" id="PTHR46797">
    <property type="entry name" value="HTH-TYPE TRANSCRIPTIONAL REGULATOR"/>
    <property type="match status" value="1"/>
</dbReference>
<dbReference type="PROSITE" id="PS50943">
    <property type="entry name" value="HTH_CROC1"/>
    <property type="match status" value="1"/>
</dbReference>
<evidence type="ECO:0000313" key="3">
    <source>
        <dbReference type="EMBL" id="MFD1410186.1"/>
    </source>
</evidence>
<protein>
    <submittedName>
        <fullName evidence="3">Helix-turn-helix domain-containing protein</fullName>
    </submittedName>
</protein>
<dbReference type="EMBL" id="JBHTOH010000010">
    <property type="protein sequence ID" value="MFD1410186.1"/>
    <property type="molecule type" value="Genomic_DNA"/>
</dbReference>
<gene>
    <name evidence="3" type="ORF">ACFQ4R_00890</name>
</gene>
<dbReference type="InterPro" id="IPR001387">
    <property type="entry name" value="Cro/C1-type_HTH"/>
</dbReference>
<evidence type="ECO:0000313" key="4">
    <source>
        <dbReference type="Proteomes" id="UP001597191"/>
    </source>
</evidence>
<proteinExistence type="predicted"/>
<evidence type="ECO:0000259" key="2">
    <source>
        <dbReference type="PROSITE" id="PS50943"/>
    </source>
</evidence>
<name>A0ABW4BK96_9LACO</name>
<dbReference type="SMART" id="SM00530">
    <property type="entry name" value="HTH_XRE"/>
    <property type="match status" value="1"/>
</dbReference>
<keyword evidence="1" id="KW-0238">DNA-binding</keyword>
<dbReference type="InterPro" id="IPR050807">
    <property type="entry name" value="TransReg_Diox_bact_type"/>
</dbReference>
<organism evidence="3 4">
    <name type="scientific">Lapidilactobacillus gannanensis</name>
    <dbReference type="NCBI Taxonomy" id="2486002"/>
    <lineage>
        <taxon>Bacteria</taxon>
        <taxon>Bacillati</taxon>
        <taxon>Bacillota</taxon>
        <taxon>Bacilli</taxon>
        <taxon>Lactobacillales</taxon>
        <taxon>Lactobacillaceae</taxon>
        <taxon>Lapidilactobacillus</taxon>
    </lineage>
</organism>
<dbReference type="Gene3D" id="1.10.260.40">
    <property type="entry name" value="lambda repressor-like DNA-binding domains"/>
    <property type="match status" value="1"/>
</dbReference>
<dbReference type="CDD" id="cd00093">
    <property type="entry name" value="HTH_XRE"/>
    <property type="match status" value="1"/>
</dbReference>
<dbReference type="RefSeq" id="WP_225420245.1">
    <property type="nucleotide sequence ID" value="NZ_RHOT01000050.1"/>
</dbReference>
<dbReference type="PANTHER" id="PTHR46797:SF1">
    <property type="entry name" value="METHYLPHOSPHONATE SYNTHASE"/>
    <property type="match status" value="1"/>
</dbReference>
<dbReference type="Proteomes" id="UP001597191">
    <property type="component" value="Unassembled WGS sequence"/>
</dbReference>
<sequence length="96" mass="10736">MIRDRRLALGLTIEELAERSGSSYSFISRIERGKVDNVKLKKLNDIATALGLNMSDLFVDPNLTGVQTLELMKYLATLPNDKREEVAAALMKIINL</sequence>
<evidence type="ECO:0000256" key="1">
    <source>
        <dbReference type="ARBA" id="ARBA00023125"/>
    </source>
</evidence>